<dbReference type="GO" id="GO:0006357">
    <property type="term" value="P:regulation of transcription by RNA polymerase II"/>
    <property type="evidence" value="ECO:0007669"/>
    <property type="project" value="InterPro"/>
</dbReference>
<dbReference type="GO" id="GO:0003712">
    <property type="term" value="F:transcription coregulator activity"/>
    <property type="evidence" value="ECO:0007669"/>
    <property type="project" value="InterPro"/>
</dbReference>
<protein>
    <recommendedName>
        <fullName evidence="3 8">Mediator of RNA polymerase II transcription subunit 4</fullName>
    </recommendedName>
    <alternativeName>
        <fullName evidence="7 8">Mediator complex subunit 4</fullName>
    </alternativeName>
</protein>
<keyword evidence="11" id="KW-1185">Reference proteome</keyword>
<feature type="coiled-coil region" evidence="9">
    <location>
        <begin position="80"/>
        <end position="125"/>
    </location>
</feature>
<evidence type="ECO:0000256" key="7">
    <source>
        <dbReference type="ARBA" id="ARBA00031257"/>
    </source>
</evidence>
<comment type="similarity">
    <text evidence="2 8">Belongs to the Mediator complex subunit 4 family.</text>
</comment>
<evidence type="ECO:0000256" key="8">
    <source>
        <dbReference type="RuleBase" id="RU364141"/>
    </source>
</evidence>
<keyword evidence="9" id="KW-0175">Coiled coil</keyword>
<keyword evidence="10" id="KW-0675">Receptor</keyword>
<evidence type="ECO:0000313" key="10">
    <source>
        <dbReference type="EMBL" id="RKO87825.1"/>
    </source>
</evidence>
<dbReference type="EMBL" id="KZ997137">
    <property type="protein sequence ID" value="RKO87825.1"/>
    <property type="molecule type" value="Genomic_DNA"/>
</dbReference>
<accession>A0A4P9W8N7</accession>
<dbReference type="PANTHER" id="PTHR13208">
    <property type="entry name" value="MEDIATOR OF RNA POLYMERASE II TRANSCRIPTION SUBUNIT 4"/>
    <property type="match status" value="1"/>
</dbReference>
<dbReference type="InterPro" id="IPR019258">
    <property type="entry name" value="Mediator_Med4"/>
</dbReference>
<evidence type="ECO:0000256" key="6">
    <source>
        <dbReference type="ARBA" id="ARBA00023242"/>
    </source>
</evidence>
<proteinExistence type="inferred from homology"/>
<keyword evidence="5 8" id="KW-0804">Transcription</keyword>
<keyword evidence="4 8" id="KW-0805">Transcription regulation</keyword>
<sequence>MPYEPPVDTAAVPPPEKNLADVANSIFPEYLLLSQHLFESFEHLALNRPLGAPGPPPTILRKIVALDAQLQKFIDRLEEHQKYQKRIEQVQIEVEEHNAAILKLVRRLQAVERDLEHVLDGAREKMKIMRTANEGAVDYAELIAYAHRISKHTAAPFVEGSRPMEPPIPQENHMRMSLLFKPDPLKAIVKEEAAVEHQEVDMNIDLLAHTLRPQVHDHAPEEEEELLDLDL</sequence>
<keyword evidence="6 8" id="KW-0539">Nucleus</keyword>
<evidence type="ECO:0000256" key="2">
    <source>
        <dbReference type="ARBA" id="ARBA00009626"/>
    </source>
</evidence>
<dbReference type="Pfam" id="PF10018">
    <property type="entry name" value="Med4"/>
    <property type="match status" value="1"/>
</dbReference>
<dbReference type="AlphaFoldDB" id="A0A4P9W8N7"/>
<evidence type="ECO:0000256" key="9">
    <source>
        <dbReference type="SAM" id="Coils"/>
    </source>
</evidence>
<comment type="function">
    <text evidence="8">Component of the Mediator complex, a coactivator involved in the regulated transcription of nearly all RNA polymerase II-dependent genes. Mediator functions as a bridge to convey information from gene-specific regulatory proteins to the basal RNA polymerase II transcription machinery. Mediator is recruited to promoters by direct interactions with regulatory proteins and serves as a scaffold for the assembly of a functional preinitiation complex with RNA polymerase II and the general transcription factors.</text>
</comment>
<evidence type="ECO:0000313" key="11">
    <source>
        <dbReference type="Proteomes" id="UP000269721"/>
    </source>
</evidence>
<dbReference type="GO" id="GO:0016592">
    <property type="term" value="C:mediator complex"/>
    <property type="evidence" value="ECO:0007669"/>
    <property type="project" value="InterPro"/>
</dbReference>
<comment type="subunit">
    <text evidence="8">Component of the Mediator complex.</text>
</comment>
<comment type="subcellular location">
    <subcellularLocation>
        <location evidence="1 8">Nucleus</location>
    </subcellularLocation>
</comment>
<dbReference type="PANTHER" id="PTHR13208:SF2">
    <property type="entry name" value="MEDIATOR OF RNA POLYMERASE II TRANSCRIPTION SUBUNIT 4"/>
    <property type="match status" value="1"/>
</dbReference>
<evidence type="ECO:0000256" key="5">
    <source>
        <dbReference type="ARBA" id="ARBA00023163"/>
    </source>
</evidence>
<gene>
    <name evidence="8" type="primary">MED4</name>
    <name evidence="10" type="ORF">BDK51DRAFT_34581</name>
</gene>
<keyword evidence="8" id="KW-0010">Activator</keyword>
<evidence type="ECO:0000256" key="1">
    <source>
        <dbReference type="ARBA" id="ARBA00004123"/>
    </source>
</evidence>
<dbReference type="GO" id="GO:0070847">
    <property type="term" value="C:core mediator complex"/>
    <property type="evidence" value="ECO:0007669"/>
    <property type="project" value="TreeGrafter"/>
</dbReference>
<evidence type="ECO:0000256" key="3">
    <source>
        <dbReference type="ARBA" id="ARBA00020629"/>
    </source>
</evidence>
<dbReference type="OrthoDB" id="1929813at2759"/>
<organism evidence="10 11">
    <name type="scientific">Blyttiomyces helicus</name>
    <dbReference type="NCBI Taxonomy" id="388810"/>
    <lineage>
        <taxon>Eukaryota</taxon>
        <taxon>Fungi</taxon>
        <taxon>Fungi incertae sedis</taxon>
        <taxon>Chytridiomycota</taxon>
        <taxon>Chytridiomycota incertae sedis</taxon>
        <taxon>Chytridiomycetes</taxon>
        <taxon>Chytridiomycetes incertae sedis</taxon>
        <taxon>Blyttiomyces</taxon>
    </lineage>
</organism>
<evidence type="ECO:0000256" key="4">
    <source>
        <dbReference type="ARBA" id="ARBA00023015"/>
    </source>
</evidence>
<name>A0A4P9W8N7_9FUNG</name>
<dbReference type="Proteomes" id="UP000269721">
    <property type="component" value="Unassembled WGS sequence"/>
</dbReference>
<reference evidence="11" key="1">
    <citation type="journal article" date="2018" name="Nat. Microbiol.">
        <title>Leveraging single-cell genomics to expand the fungal tree of life.</title>
        <authorList>
            <person name="Ahrendt S.R."/>
            <person name="Quandt C.A."/>
            <person name="Ciobanu D."/>
            <person name="Clum A."/>
            <person name="Salamov A."/>
            <person name="Andreopoulos B."/>
            <person name="Cheng J.F."/>
            <person name="Woyke T."/>
            <person name="Pelin A."/>
            <person name="Henrissat B."/>
            <person name="Reynolds N.K."/>
            <person name="Benny G.L."/>
            <person name="Smith M.E."/>
            <person name="James T.Y."/>
            <person name="Grigoriev I.V."/>
        </authorList>
    </citation>
    <scope>NUCLEOTIDE SEQUENCE [LARGE SCALE GENOMIC DNA]</scope>
</reference>